<dbReference type="InterPro" id="IPR017871">
    <property type="entry name" value="ABC_transporter-like_CS"/>
</dbReference>
<dbReference type="Gene3D" id="3.40.50.300">
    <property type="entry name" value="P-loop containing nucleotide triphosphate hydrolases"/>
    <property type="match status" value="1"/>
</dbReference>
<dbReference type="PANTHER" id="PTHR43776">
    <property type="entry name" value="TRANSPORT ATP-BINDING PROTEIN"/>
    <property type="match status" value="1"/>
</dbReference>
<dbReference type="PANTHER" id="PTHR43776:SF7">
    <property type="entry name" value="D,D-DIPEPTIDE TRANSPORT ATP-BINDING PROTEIN DDPF-RELATED"/>
    <property type="match status" value="1"/>
</dbReference>
<dbReference type="Proteomes" id="UP001058271">
    <property type="component" value="Chromosome"/>
</dbReference>
<keyword evidence="3" id="KW-0547">Nucleotide-binding</keyword>
<dbReference type="CDD" id="cd03257">
    <property type="entry name" value="ABC_NikE_OppD_transporters"/>
    <property type="match status" value="1"/>
</dbReference>
<evidence type="ECO:0000256" key="4">
    <source>
        <dbReference type="ARBA" id="ARBA00022840"/>
    </source>
</evidence>
<proteinExistence type="inferred from homology"/>
<dbReference type="GO" id="GO:0005524">
    <property type="term" value="F:ATP binding"/>
    <property type="evidence" value="ECO:0007669"/>
    <property type="project" value="UniProtKB-KW"/>
</dbReference>
<keyword evidence="7" id="KW-1185">Reference proteome</keyword>
<evidence type="ECO:0000256" key="3">
    <source>
        <dbReference type="ARBA" id="ARBA00022741"/>
    </source>
</evidence>
<keyword evidence="4 6" id="KW-0067">ATP-binding</keyword>
<evidence type="ECO:0000259" key="5">
    <source>
        <dbReference type="PROSITE" id="PS50893"/>
    </source>
</evidence>
<dbReference type="SUPFAM" id="SSF52540">
    <property type="entry name" value="P-loop containing nucleoside triphosphate hydrolases"/>
    <property type="match status" value="1"/>
</dbReference>
<dbReference type="PROSITE" id="PS50893">
    <property type="entry name" value="ABC_TRANSPORTER_2"/>
    <property type="match status" value="1"/>
</dbReference>
<reference evidence="6" key="1">
    <citation type="submission" date="2021-04" db="EMBL/GenBank/DDBJ databases">
        <title>Biosynthetic gene clusters of Dactylosporangioum roseum.</title>
        <authorList>
            <person name="Hartkoorn R.C."/>
            <person name="Beaudoing E."/>
            <person name="Hot D."/>
            <person name="Moureu S."/>
        </authorList>
    </citation>
    <scope>NUCLEOTIDE SEQUENCE</scope>
    <source>
        <strain evidence="6">NRRL B-16295</strain>
    </source>
</reference>
<dbReference type="InterPro" id="IPR003439">
    <property type="entry name" value="ABC_transporter-like_ATP-bd"/>
</dbReference>
<dbReference type="InterPro" id="IPR003593">
    <property type="entry name" value="AAA+_ATPase"/>
</dbReference>
<protein>
    <submittedName>
        <fullName evidence="6">ATP-binding cassette domain-containing protein</fullName>
    </submittedName>
</protein>
<name>A0ABY5ZEJ5_9ACTN</name>
<gene>
    <name evidence="6" type="ORF">Drose_25880</name>
</gene>
<dbReference type="InterPro" id="IPR050319">
    <property type="entry name" value="ABC_transp_ATP-bind"/>
</dbReference>
<dbReference type="Pfam" id="PF00005">
    <property type="entry name" value="ABC_tran"/>
    <property type="match status" value="1"/>
</dbReference>
<keyword evidence="2" id="KW-0813">Transport</keyword>
<accession>A0ABY5ZEJ5</accession>
<evidence type="ECO:0000256" key="2">
    <source>
        <dbReference type="ARBA" id="ARBA00022448"/>
    </source>
</evidence>
<dbReference type="PROSITE" id="PS00211">
    <property type="entry name" value="ABC_TRANSPORTER_1"/>
    <property type="match status" value="1"/>
</dbReference>
<evidence type="ECO:0000313" key="7">
    <source>
        <dbReference type="Proteomes" id="UP001058271"/>
    </source>
</evidence>
<evidence type="ECO:0000313" key="6">
    <source>
        <dbReference type="EMBL" id="UWZ40581.1"/>
    </source>
</evidence>
<evidence type="ECO:0000256" key="1">
    <source>
        <dbReference type="ARBA" id="ARBA00005417"/>
    </source>
</evidence>
<sequence>MSPPPAESATSLVDVRDVRVQFRGRGRQGGKRPLITAVDGVDLRIARGETLGLVGESGCGKSTLGRAMIGLRDLASGSVVFDGHAISSGTSRRMRNLRRRMQIVFQDPTGSLNPRMTVGATIAEPIRAFGLRSGREVEARVAELLVQVGLDAGMAHRYPHEFSGGQCQRVAIARALAAEPEFIVCDEPISALDVSIQAQILNLLVGLRDELSLTLLFISHDLAVVRRISTRIAVMYLGNIVEIGDRQSLYAHPAHPYTSALLSSVPIPDPTIERGRTRVLLKGDLPSPESPPAGCVFHTRCWKFQALDQPDVCRTARPPITNVGDGQAVACHFPLTADTARSGSSPR</sequence>
<dbReference type="EMBL" id="CP073721">
    <property type="protein sequence ID" value="UWZ40581.1"/>
    <property type="molecule type" value="Genomic_DNA"/>
</dbReference>
<comment type="similarity">
    <text evidence="1">Belongs to the ABC transporter superfamily.</text>
</comment>
<dbReference type="SMART" id="SM00382">
    <property type="entry name" value="AAA"/>
    <property type="match status" value="1"/>
</dbReference>
<dbReference type="InterPro" id="IPR013563">
    <property type="entry name" value="Oligopep_ABC_C"/>
</dbReference>
<organism evidence="6 7">
    <name type="scientific">Dactylosporangium roseum</name>
    <dbReference type="NCBI Taxonomy" id="47989"/>
    <lineage>
        <taxon>Bacteria</taxon>
        <taxon>Bacillati</taxon>
        <taxon>Actinomycetota</taxon>
        <taxon>Actinomycetes</taxon>
        <taxon>Micromonosporales</taxon>
        <taxon>Micromonosporaceae</taxon>
        <taxon>Dactylosporangium</taxon>
    </lineage>
</organism>
<dbReference type="InterPro" id="IPR027417">
    <property type="entry name" value="P-loop_NTPase"/>
</dbReference>
<feature type="domain" description="ABC transporter" evidence="5">
    <location>
        <begin position="15"/>
        <end position="262"/>
    </location>
</feature>
<dbReference type="NCBIfam" id="TIGR01727">
    <property type="entry name" value="oligo_HPY"/>
    <property type="match status" value="1"/>
</dbReference>
<dbReference type="Pfam" id="PF08352">
    <property type="entry name" value="oligo_HPY"/>
    <property type="match status" value="1"/>
</dbReference>